<dbReference type="Gene3D" id="1.10.12.10">
    <property type="entry name" value="Lyase 2-enoyl-coa Hydratase, Chain A, domain 2"/>
    <property type="match status" value="1"/>
</dbReference>
<organism evidence="4 5">
    <name type="scientific">Ruminococcus gauvreauii</name>
    <dbReference type="NCBI Taxonomy" id="438033"/>
    <lineage>
        <taxon>Bacteria</taxon>
        <taxon>Bacillati</taxon>
        <taxon>Bacillota</taxon>
        <taxon>Clostridia</taxon>
        <taxon>Eubacteriales</taxon>
        <taxon>Oscillospiraceae</taxon>
        <taxon>Ruminococcus</taxon>
    </lineage>
</organism>
<dbReference type="CDD" id="cd06558">
    <property type="entry name" value="crotonase-like"/>
    <property type="match status" value="1"/>
</dbReference>
<gene>
    <name evidence="4" type="ORF">NQ502_18205</name>
</gene>
<comment type="similarity">
    <text evidence="1 3">Belongs to the enoyl-CoA hydratase/isomerase family.</text>
</comment>
<evidence type="ECO:0000313" key="5">
    <source>
        <dbReference type="Proteomes" id="UP001060164"/>
    </source>
</evidence>
<reference evidence="4" key="1">
    <citation type="journal article" date="2022" name="Cell">
        <title>Design, construction, and in vivo augmentation of a complex gut microbiome.</title>
        <authorList>
            <person name="Cheng A.G."/>
            <person name="Ho P.Y."/>
            <person name="Aranda-Diaz A."/>
            <person name="Jain S."/>
            <person name="Yu F.B."/>
            <person name="Meng X."/>
            <person name="Wang M."/>
            <person name="Iakiviak M."/>
            <person name="Nagashima K."/>
            <person name="Zhao A."/>
            <person name="Murugkar P."/>
            <person name="Patil A."/>
            <person name="Atabakhsh K."/>
            <person name="Weakley A."/>
            <person name="Yan J."/>
            <person name="Brumbaugh A.R."/>
            <person name="Higginbottom S."/>
            <person name="Dimas A."/>
            <person name="Shiver A.L."/>
            <person name="Deutschbauer A."/>
            <person name="Neff N."/>
            <person name="Sonnenburg J.L."/>
            <person name="Huang K.C."/>
            <person name="Fischbach M.A."/>
        </authorList>
    </citation>
    <scope>NUCLEOTIDE SEQUENCE</scope>
    <source>
        <strain evidence="4">DSM 19829</strain>
    </source>
</reference>
<dbReference type="Pfam" id="PF00378">
    <property type="entry name" value="ECH_1"/>
    <property type="match status" value="1"/>
</dbReference>
<accession>A0ABY5VH83</accession>
<dbReference type="PANTHER" id="PTHR11941:SF54">
    <property type="entry name" value="ENOYL-COA HYDRATASE, MITOCHONDRIAL"/>
    <property type="match status" value="1"/>
</dbReference>
<sequence>MEYALIEQQGHVCTITINFPKKLNAVSTAVLTDLGEAFDQVEKMKDVYCVIVKGAGEKAFVGGADIKEMSEFGFYEARDYAKFGGAVLEKIHQFRVPVIAAINGYCLGGGVEVALACDMRIAAENAKFAFPEVSLGIMTGTGGSQRLQAIVGEGRARELLLTCDRIDAEEAYRIGLVNKVVPTEKLMEEAMVMAEKVAKNGPIAVATMKKAINVASETDYPTSTEHMILSFGSLFTTQDAHDALSAFVNKEKLDHFNNK</sequence>
<dbReference type="PROSITE" id="PS00166">
    <property type="entry name" value="ENOYL_COA_HYDRATASE"/>
    <property type="match status" value="1"/>
</dbReference>
<dbReference type="SUPFAM" id="SSF52096">
    <property type="entry name" value="ClpP/crotonase"/>
    <property type="match status" value="1"/>
</dbReference>
<dbReference type="InterPro" id="IPR029045">
    <property type="entry name" value="ClpP/crotonase-like_dom_sf"/>
</dbReference>
<evidence type="ECO:0000256" key="1">
    <source>
        <dbReference type="ARBA" id="ARBA00005254"/>
    </source>
</evidence>
<dbReference type="EMBL" id="CP102290">
    <property type="protein sequence ID" value="UWP59270.1"/>
    <property type="molecule type" value="Genomic_DNA"/>
</dbReference>
<evidence type="ECO:0000256" key="3">
    <source>
        <dbReference type="RuleBase" id="RU003707"/>
    </source>
</evidence>
<protein>
    <submittedName>
        <fullName evidence="4">Enoyl-CoA hydratase-related protein</fullName>
    </submittedName>
</protein>
<dbReference type="Proteomes" id="UP001060164">
    <property type="component" value="Chromosome"/>
</dbReference>
<dbReference type="PANTHER" id="PTHR11941">
    <property type="entry name" value="ENOYL-COA HYDRATASE-RELATED"/>
    <property type="match status" value="1"/>
</dbReference>
<evidence type="ECO:0000256" key="2">
    <source>
        <dbReference type="ARBA" id="ARBA00023239"/>
    </source>
</evidence>
<keyword evidence="2" id="KW-0456">Lyase</keyword>
<evidence type="ECO:0000313" key="4">
    <source>
        <dbReference type="EMBL" id="UWP59270.1"/>
    </source>
</evidence>
<dbReference type="Gene3D" id="3.90.226.10">
    <property type="entry name" value="2-enoyl-CoA Hydratase, Chain A, domain 1"/>
    <property type="match status" value="1"/>
</dbReference>
<dbReference type="InterPro" id="IPR001753">
    <property type="entry name" value="Enoyl-CoA_hydra/iso"/>
</dbReference>
<keyword evidence="5" id="KW-1185">Reference proteome</keyword>
<proteinExistence type="inferred from homology"/>
<dbReference type="InterPro" id="IPR018376">
    <property type="entry name" value="Enoyl-CoA_hyd/isom_CS"/>
</dbReference>
<dbReference type="InterPro" id="IPR014748">
    <property type="entry name" value="Enoyl-CoA_hydra_C"/>
</dbReference>
<name>A0ABY5VH83_9FIRM</name>
<dbReference type="RefSeq" id="WP_028529836.1">
    <property type="nucleotide sequence ID" value="NZ_CABLBR010000035.1"/>
</dbReference>